<dbReference type="PANTHER" id="PTHR12609">
    <property type="entry name" value="MICROTUBULE ASSOCIATED PROTEIN XMAP215"/>
    <property type="match status" value="1"/>
</dbReference>
<dbReference type="InterPro" id="IPR011989">
    <property type="entry name" value="ARM-like"/>
</dbReference>
<evidence type="ECO:0000313" key="6">
    <source>
        <dbReference type="EMBL" id="PON57811.1"/>
    </source>
</evidence>
<dbReference type="InterPro" id="IPR034085">
    <property type="entry name" value="TOG"/>
</dbReference>
<dbReference type="SUPFAM" id="SSF48371">
    <property type="entry name" value="ARM repeat"/>
    <property type="match status" value="1"/>
</dbReference>
<feature type="coiled-coil region" evidence="4">
    <location>
        <begin position="249"/>
        <end position="276"/>
    </location>
</feature>
<dbReference type="AlphaFoldDB" id="A0A2P5C9W5"/>
<evidence type="ECO:0000259" key="5">
    <source>
        <dbReference type="SMART" id="SM01349"/>
    </source>
</evidence>
<sequence length="382" mass="41980">MSEAGKEIVGDGPSEEFTAPQVIDDYELVDPIDILTPLHESGFFERVEATKGSEVEQKDVVAELTKLASAERISPGDFTRLIADGNNIVALEALEAVGNLAWGLRTHFSGSSLLLPVLFEKYKEEEPVLTGALNQSLDAIREARCLSLTDIVEGNIELSDRAIILKVRKDYAPIFMECLNDGIPEVREAAFFALGEMVKLVGFKVLESSLVGLDDERRHQLIEMIPGGHEPQPSANLLVIPTELDEMLREALESVMARLQVEESEVNENVDEEDEDFEIREAELEDVPLNGYVVAAEIAEMLPLVLLVEPGKMMMTMNESRRRLGSFQICVLAVEELKGSACHLHVAVPSIETFPTDLLASVLSLPRSQIVIPGDCTMLGIA</sequence>
<dbReference type="Proteomes" id="UP000237000">
    <property type="component" value="Unassembled WGS sequence"/>
</dbReference>
<dbReference type="InterPro" id="IPR016024">
    <property type="entry name" value="ARM-type_fold"/>
</dbReference>
<proteinExistence type="inferred from homology"/>
<protein>
    <submittedName>
        <fullName evidence="6">Armadillo-type fold containing protein</fullName>
    </submittedName>
</protein>
<dbReference type="GO" id="GO:0030951">
    <property type="term" value="P:establishment or maintenance of microtubule cytoskeleton polarity"/>
    <property type="evidence" value="ECO:0007669"/>
    <property type="project" value="InterPro"/>
</dbReference>
<organism evidence="6 7">
    <name type="scientific">Trema orientale</name>
    <name type="common">Charcoal tree</name>
    <name type="synonym">Celtis orientalis</name>
    <dbReference type="NCBI Taxonomy" id="63057"/>
    <lineage>
        <taxon>Eukaryota</taxon>
        <taxon>Viridiplantae</taxon>
        <taxon>Streptophyta</taxon>
        <taxon>Embryophyta</taxon>
        <taxon>Tracheophyta</taxon>
        <taxon>Spermatophyta</taxon>
        <taxon>Magnoliopsida</taxon>
        <taxon>eudicotyledons</taxon>
        <taxon>Gunneridae</taxon>
        <taxon>Pentapetalae</taxon>
        <taxon>rosids</taxon>
        <taxon>fabids</taxon>
        <taxon>Rosales</taxon>
        <taxon>Cannabaceae</taxon>
        <taxon>Trema</taxon>
    </lineage>
</organism>
<dbReference type="GO" id="GO:0007051">
    <property type="term" value="P:spindle organization"/>
    <property type="evidence" value="ECO:0007669"/>
    <property type="project" value="InterPro"/>
</dbReference>
<comment type="similarity">
    <text evidence="2">Belongs to the TOG/XMAP215 family.</text>
</comment>
<feature type="domain" description="TOG" evidence="5">
    <location>
        <begin position="27"/>
        <end position="234"/>
    </location>
</feature>
<keyword evidence="1" id="KW-0677">Repeat</keyword>
<dbReference type="InterPro" id="IPR021133">
    <property type="entry name" value="HEAT_type_2"/>
</dbReference>
<dbReference type="SMART" id="SM01349">
    <property type="entry name" value="TOG"/>
    <property type="match status" value="1"/>
</dbReference>
<dbReference type="GO" id="GO:0061863">
    <property type="term" value="F:microtubule plus end polymerase"/>
    <property type="evidence" value="ECO:0007669"/>
    <property type="project" value="InterPro"/>
</dbReference>
<dbReference type="GO" id="GO:0051010">
    <property type="term" value="F:microtubule plus-end binding"/>
    <property type="evidence" value="ECO:0007669"/>
    <property type="project" value="InterPro"/>
</dbReference>
<dbReference type="PROSITE" id="PS50077">
    <property type="entry name" value="HEAT_REPEAT"/>
    <property type="match status" value="1"/>
</dbReference>
<accession>A0A2P5C9W5</accession>
<evidence type="ECO:0000256" key="2">
    <source>
        <dbReference type="ARBA" id="ARBA00025722"/>
    </source>
</evidence>
<comment type="caution">
    <text evidence="6">The sequence shown here is derived from an EMBL/GenBank/DDBJ whole genome shotgun (WGS) entry which is preliminary data.</text>
</comment>
<feature type="repeat" description="HEAT" evidence="3">
    <location>
        <begin position="171"/>
        <end position="209"/>
    </location>
</feature>
<dbReference type="EMBL" id="JXTC01000393">
    <property type="protein sequence ID" value="PON57811.1"/>
    <property type="molecule type" value="Genomic_DNA"/>
</dbReference>
<dbReference type="Gene3D" id="1.25.10.10">
    <property type="entry name" value="Leucine-rich Repeat Variant"/>
    <property type="match status" value="1"/>
</dbReference>
<reference evidence="7" key="1">
    <citation type="submission" date="2016-06" db="EMBL/GenBank/DDBJ databases">
        <title>Parallel loss of symbiosis genes in relatives of nitrogen-fixing non-legume Parasponia.</title>
        <authorList>
            <person name="Van Velzen R."/>
            <person name="Holmer R."/>
            <person name="Bu F."/>
            <person name="Rutten L."/>
            <person name="Van Zeijl A."/>
            <person name="Liu W."/>
            <person name="Santuari L."/>
            <person name="Cao Q."/>
            <person name="Sharma T."/>
            <person name="Shen D."/>
            <person name="Roswanjaya Y."/>
            <person name="Wardhani T."/>
            <person name="Kalhor M.S."/>
            <person name="Jansen J."/>
            <person name="Van den Hoogen J."/>
            <person name="Gungor B."/>
            <person name="Hartog M."/>
            <person name="Hontelez J."/>
            <person name="Verver J."/>
            <person name="Yang W.-C."/>
            <person name="Schijlen E."/>
            <person name="Repin R."/>
            <person name="Schilthuizen M."/>
            <person name="Schranz E."/>
            <person name="Heidstra R."/>
            <person name="Miyata K."/>
            <person name="Fedorova E."/>
            <person name="Kohlen W."/>
            <person name="Bisseling T."/>
            <person name="Smit S."/>
            <person name="Geurts R."/>
        </authorList>
    </citation>
    <scope>NUCLEOTIDE SEQUENCE [LARGE SCALE GENOMIC DNA]</scope>
    <source>
        <strain evidence="7">cv. RG33-2</strain>
    </source>
</reference>
<evidence type="ECO:0000313" key="7">
    <source>
        <dbReference type="Proteomes" id="UP000237000"/>
    </source>
</evidence>
<dbReference type="OrthoDB" id="205662at2759"/>
<gene>
    <name evidence="6" type="ORF">TorRG33x02_292650</name>
</gene>
<dbReference type="InParanoid" id="A0A2P5C9W5"/>
<name>A0A2P5C9W5_TREOI</name>
<dbReference type="Pfam" id="PF02985">
    <property type="entry name" value="HEAT"/>
    <property type="match status" value="1"/>
</dbReference>
<evidence type="ECO:0000256" key="3">
    <source>
        <dbReference type="PROSITE-ProRule" id="PRU00103"/>
    </source>
</evidence>
<evidence type="ECO:0000256" key="4">
    <source>
        <dbReference type="SAM" id="Coils"/>
    </source>
</evidence>
<dbReference type="InterPro" id="IPR045110">
    <property type="entry name" value="XMAP215"/>
</dbReference>
<evidence type="ECO:0000256" key="1">
    <source>
        <dbReference type="ARBA" id="ARBA00022737"/>
    </source>
</evidence>
<dbReference type="GO" id="GO:0046785">
    <property type="term" value="P:microtubule polymerization"/>
    <property type="evidence" value="ECO:0007669"/>
    <property type="project" value="InterPro"/>
</dbReference>
<keyword evidence="7" id="KW-1185">Reference proteome</keyword>
<keyword evidence="4" id="KW-0175">Coiled coil</keyword>
<dbReference type="STRING" id="63057.A0A2P5C9W5"/>
<dbReference type="InterPro" id="IPR000357">
    <property type="entry name" value="HEAT"/>
</dbReference>